<evidence type="ECO:0000256" key="3">
    <source>
        <dbReference type="ARBA" id="ARBA00022649"/>
    </source>
</evidence>
<dbReference type="Proteomes" id="UP000239648">
    <property type="component" value="Unassembled WGS sequence"/>
</dbReference>
<protein>
    <recommendedName>
        <fullName evidence="2">Antitoxin ParD</fullName>
    </recommendedName>
</protein>
<evidence type="ECO:0000313" key="8">
    <source>
        <dbReference type="Proteomes" id="UP000239648"/>
    </source>
</evidence>
<comment type="caution">
    <text evidence="6">The sequence shown here is derived from an EMBL/GenBank/DDBJ whole genome shotgun (WGS) entry which is preliminary data.</text>
</comment>
<dbReference type="PANTHER" id="PTHR36582">
    <property type="entry name" value="ANTITOXIN PARD"/>
    <property type="match status" value="1"/>
</dbReference>
<dbReference type="SUPFAM" id="SSF47598">
    <property type="entry name" value="Ribbon-helix-helix"/>
    <property type="match status" value="1"/>
</dbReference>
<dbReference type="Pfam" id="PF03693">
    <property type="entry name" value="ParD_antitoxin"/>
    <property type="match status" value="1"/>
</dbReference>
<reference evidence="6 7" key="2">
    <citation type="submission" date="2018-02" db="EMBL/GenBank/DDBJ databases">
        <title>Subsurface microbial communities from deep shales in Ohio and West Virginia, USA.</title>
        <authorList>
            <person name="Wrighton K."/>
        </authorList>
    </citation>
    <scope>NUCLEOTIDE SEQUENCE [LARGE SCALE GENOMIC DNA]</scope>
    <source>
        <strain evidence="6 7">UTICA-S1B9</strain>
    </source>
</reference>
<evidence type="ECO:0000313" key="6">
    <source>
        <dbReference type="EMBL" id="PPK53939.1"/>
    </source>
</evidence>
<reference evidence="5 8" key="1">
    <citation type="submission" date="2018-02" db="EMBL/GenBank/DDBJ databases">
        <title>Deep subsurface shale carbon reservoir microbial communities from Ohio and West Virginia, USA.</title>
        <authorList>
            <person name="Wrighton K."/>
        </authorList>
    </citation>
    <scope>NUCLEOTIDE SEQUENCE [LARGE SCALE GENOMIC DNA]</scope>
    <source>
        <strain evidence="5 8">UTICA-S1B6</strain>
    </source>
</reference>
<dbReference type="InterPro" id="IPR022789">
    <property type="entry name" value="ParD"/>
</dbReference>
<dbReference type="RefSeq" id="WP_104416866.1">
    <property type="nucleotide sequence ID" value="NZ_PTIT01000009.1"/>
</dbReference>
<sequence length="90" mass="10114">MATMNISLPEPMKHWAEKQAASGRYANASDYIRDLIRRDQDRQRKIAEMQALVDAGIKSGPGNRSMEELRMHARKLAKDGQDDISAEQGS</sequence>
<accession>A0A2S6G4L6</accession>
<keyword evidence="8" id="KW-1185">Reference proteome</keyword>
<comment type="function">
    <text evidence="4">Antitoxin component of a type II toxin-antitoxin (TA) system. Neutralizes the effect of toxin ParE.</text>
</comment>
<evidence type="ECO:0000313" key="5">
    <source>
        <dbReference type="EMBL" id="PPK51807.1"/>
    </source>
</evidence>
<proteinExistence type="inferred from homology"/>
<dbReference type="GO" id="GO:0006355">
    <property type="term" value="P:regulation of DNA-templated transcription"/>
    <property type="evidence" value="ECO:0007669"/>
    <property type="project" value="InterPro"/>
</dbReference>
<evidence type="ECO:0000256" key="2">
    <source>
        <dbReference type="ARBA" id="ARBA00017940"/>
    </source>
</evidence>
<dbReference type="PANTHER" id="PTHR36582:SF2">
    <property type="entry name" value="ANTITOXIN PARD"/>
    <property type="match status" value="1"/>
</dbReference>
<dbReference type="Gene3D" id="6.10.10.120">
    <property type="entry name" value="Antitoxin ParD1-like"/>
    <property type="match status" value="1"/>
</dbReference>
<gene>
    <name evidence="6" type="ORF">B0H24_102270</name>
    <name evidence="5" type="ORF">BY455_10958</name>
</gene>
<dbReference type="InterPro" id="IPR038296">
    <property type="entry name" value="ParD_sf"/>
</dbReference>
<evidence type="ECO:0000256" key="1">
    <source>
        <dbReference type="ARBA" id="ARBA00008580"/>
    </source>
</evidence>
<dbReference type="CDD" id="cd22231">
    <property type="entry name" value="RHH_NikR_HicB-like"/>
    <property type="match status" value="1"/>
</dbReference>
<organism evidence="6 7">
    <name type="scientific">Marinobacter persicus</name>
    <dbReference type="NCBI Taxonomy" id="930118"/>
    <lineage>
        <taxon>Bacteria</taxon>
        <taxon>Pseudomonadati</taxon>
        <taxon>Pseudomonadota</taxon>
        <taxon>Gammaproteobacteria</taxon>
        <taxon>Pseudomonadales</taxon>
        <taxon>Marinobacteraceae</taxon>
        <taxon>Marinobacter</taxon>
    </lineage>
</organism>
<comment type="similarity">
    <text evidence="1">Belongs to the ParD antitoxin family.</text>
</comment>
<dbReference type="Proteomes" id="UP000239446">
    <property type="component" value="Unassembled WGS sequence"/>
</dbReference>
<dbReference type="InterPro" id="IPR010985">
    <property type="entry name" value="Ribbon_hlx_hlx"/>
</dbReference>
<keyword evidence="3" id="KW-1277">Toxin-antitoxin system</keyword>
<evidence type="ECO:0000256" key="4">
    <source>
        <dbReference type="ARBA" id="ARBA00037106"/>
    </source>
</evidence>
<name>A0A2S6G4L6_9GAMM</name>
<evidence type="ECO:0000313" key="7">
    <source>
        <dbReference type="Proteomes" id="UP000239446"/>
    </source>
</evidence>
<dbReference type="AlphaFoldDB" id="A0A2S6G4L6"/>
<dbReference type="EMBL" id="PTIU01000022">
    <property type="protein sequence ID" value="PPK53939.1"/>
    <property type="molecule type" value="Genomic_DNA"/>
</dbReference>
<dbReference type="NCBIfam" id="TIGR02606">
    <property type="entry name" value="antidote_CC2985"/>
    <property type="match status" value="1"/>
</dbReference>
<dbReference type="EMBL" id="PTIT01000009">
    <property type="protein sequence ID" value="PPK51807.1"/>
    <property type="molecule type" value="Genomic_DNA"/>
</dbReference>
<dbReference type="OrthoDB" id="9811310at2"/>